<dbReference type="AlphaFoldDB" id="A0AAD5ZAA9"/>
<dbReference type="GO" id="GO:0005576">
    <property type="term" value="C:extracellular region"/>
    <property type="evidence" value="ECO:0007669"/>
    <property type="project" value="UniProtKB-SubCell"/>
</dbReference>
<evidence type="ECO:0000256" key="2">
    <source>
        <dbReference type="ARBA" id="ARBA00022525"/>
    </source>
</evidence>
<dbReference type="Pfam" id="PF01357">
    <property type="entry name" value="Expansin_C"/>
    <property type="match status" value="1"/>
</dbReference>
<dbReference type="PROSITE" id="PS50843">
    <property type="entry name" value="EXPANSIN_CBD"/>
    <property type="match status" value="1"/>
</dbReference>
<dbReference type="EMBL" id="JAMRDG010000002">
    <property type="protein sequence ID" value="KAJ3689859.1"/>
    <property type="molecule type" value="Genomic_DNA"/>
</dbReference>
<evidence type="ECO:0000313" key="4">
    <source>
        <dbReference type="EMBL" id="KAJ3689859.1"/>
    </source>
</evidence>
<dbReference type="Proteomes" id="UP001210211">
    <property type="component" value="Unassembled WGS sequence"/>
</dbReference>
<gene>
    <name evidence="4" type="ORF">LUZ61_019023</name>
</gene>
<accession>A0AAD5ZAA9</accession>
<comment type="subcellular location">
    <subcellularLocation>
        <location evidence="1">Secreted</location>
    </subcellularLocation>
</comment>
<reference evidence="4 5" key="1">
    <citation type="journal article" date="2022" name="Cell">
        <title>Repeat-based holocentromeres influence genome architecture and karyotype evolution.</title>
        <authorList>
            <person name="Hofstatter P.G."/>
            <person name="Thangavel G."/>
            <person name="Lux T."/>
            <person name="Neumann P."/>
            <person name="Vondrak T."/>
            <person name="Novak P."/>
            <person name="Zhang M."/>
            <person name="Costa L."/>
            <person name="Castellani M."/>
            <person name="Scott A."/>
            <person name="Toegelov H."/>
            <person name="Fuchs J."/>
            <person name="Mata-Sucre Y."/>
            <person name="Dias Y."/>
            <person name="Vanzela A.L.L."/>
            <person name="Huettel B."/>
            <person name="Almeida C.C.S."/>
            <person name="Simkova H."/>
            <person name="Souza G."/>
            <person name="Pedrosa-Harand A."/>
            <person name="Macas J."/>
            <person name="Mayer K.F.X."/>
            <person name="Houben A."/>
            <person name="Marques A."/>
        </authorList>
    </citation>
    <scope>NUCLEOTIDE SEQUENCE [LARGE SCALE GENOMIC DNA]</scope>
    <source>
        <strain evidence="4">RhyTen1mFocal</strain>
    </source>
</reference>
<dbReference type="InterPro" id="IPR007117">
    <property type="entry name" value="Expansin_CBD"/>
</dbReference>
<dbReference type="InterPro" id="IPR005795">
    <property type="entry name" value="LolPI"/>
</dbReference>
<proteinExistence type="predicted"/>
<organism evidence="4 5">
    <name type="scientific">Rhynchospora tenuis</name>
    <dbReference type="NCBI Taxonomy" id="198213"/>
    <lineage>
        <taxon>Eukaryota</taxon>
        <taxon>Viridiplantae</taxon>
        <taxon>Streptophyta</taxon>
        <taxon>Embryophyta</taxon>
        <taxon>Tracheophyta</taxon>
        <taxon>Spermatophyta</taxon>
        <taxon>Magnoliopsida</taxon>
        <taxon>Liliopsida</taxon>
        <taxon>Poales</taxon>
        <taxon>Cyperaceae</taxon>
        <taxon>Cyperoideae</taxon>
        <taxon>Rhynchosporeae</taxon>
        <taxon>Rhynchospora</taxon>
    </lineage>
</organism>
<evidence type="ECO:0000259" key="3">
    <source>
        <dbReference type="PROSITE" id="PS50843"/>
    </source>
</evidence>
<name>A0AAD5ZAA9_9POAL</name>
<sequence length="145" mass="15983">MSIQTKIKSSSPPPPSIITMASRLFALSASLALLCLLIPSAYGKTASFHVEQGSNNIYFAVNIKYDGVITAVALKQTNPPYSRESGWLPFTHNFGTVWRFDPQDPTLPPFSIKITDSQNNNFVAKNVIPPNWKPNTVYTANLVRA</sequence>
<dbReference type="InterPro" id="IPR036749">
    <property type="entry name" value="Expansin_CBD_sf"/>
</dbReference>
<evidence type="ECO:0000256" key="1">
    <source>
        <dbReference type="ARBA" id="ARBA00004613"/>
    </source>
</evidence>
<protein>
    <recommendedName>
        <fullName evidence="3">Expansin-like CBD domain-containing protein</fullName>
    </recommendedName>
</protein>
<evidence type="ECO:0000313" key="5">
    <source>
        <dbReference type="Proteomes" id="UP001210211"/>
    </source>
</evidence>
<dbReference type="Gene3D" id="2.60.40.760">
    <property type="entry name" value="Expansin, cellulose-binding-like domain"/>
    <property type="match status" value="1"/>
</dbReference>
<dbReference type="PANTHER" id="PTHR31692">
    <property type="entry name" value="EXPANSIN-B3"/>
    <property type="match status" value="1"/>
</dbReference>
<feature type="domain" description="Expansin-like CBD" evidence="3">
    <location>
        <begin position="66"/>
        <end position="140"/>
    </location>
</feature>
<dbReference type="SUPFAM" id="SSF49590">
    <property type="entry name" value="PHL pollen allergen"/>
    <property type="match status" value="1"/>
</dbReference>
<dbReference type="PANTHER" id="PTHR31692:SF5">
    <property type="entry name" value="EXPANSIN-B3"/>
    <property type="match status" value="1"/>
</dbReference>
<keyword evidence="2" id="KW-0964">Secreted</keyword>
<keyword evidence="5" id="KW-1185">Reference proteome</keyword>
<comment type="caution">
    <text evidence="4">The sequence shown here is derived from an EMBL/GenBank/DDBJ whole genome shotgun (WGS) entry which is preliminary data.</text>
</comment>
<dbReference type="PRINTS" id="PR00829">
    <property type="entry name" value="LOLP1ALLERGN"/>
</dbReference>